<proteinExistence type="predicted"/>
<reference evidence="5" key="1">
    <citation type="journal article" date="2020" name="Fungal Divers.">
        <title>Resolving the Mortierellaceae phylogeny through synthesis of multi-gene phylogenetics and phylogenomics.</title>
        <authorList>
            <person name="Vandepol N."/>
            <person name="Liber J."/>
            <person name="Desiro A."/>
            <person name="Na H."/>
            <person name="Kennedy M."/>
            <person name="Barry K."/>
            <person name="Grigoriev I.V."/>
            <person name="Miller A.N."/>
            <person name="O'Donnell K."/>
            <person name="Stajich J.E."/>
            <person name="Bonito G."/>
        </authorList>
    </citation>
    <scope>NUCLEOTIDE SEQUENCE</scope>
    <source>
        <strain evidence="5">KOD1015</strain>
    </source>
</reference>
<feature type="compositionally biased region" description="Pro residues" evidence="3">
    <location>
        <begin position="368"/>
        <end position="380"/>
    </location>
</feature>
<dbReference type="Pfam" id="PF00382">
    <property type="entry name" value="TFIIB"/>
    <property type="match status" value="1"/>
</dbReference>
<keyword evidence="6" id="KW-1185">Reference proteome</keyword>
<dbReference type="Proteomes" id="UP000780801">
    <property type="component" value="Unassembled WGS sequence"/>
</dbReference>
<feature type="compositionally biased region" description="Acidic residues" evidence="3">
    <location>
        <begin position="1026"/>
        <end position="1043"/>
    </location>
</feature>
<name>A0A9P6KCB6_9FUNG</name>
<feature type="compositionally biased region" description="Low complexity" evidence="3">
    <location>
        <begin position="1009"/>
        <end position="1020"/>
    </location>
</feature>
<feature type="region of interest" description="Disordered" evidence="3">
    <location>
        <begin position="641"/>
        <end position="1109"/>
    </location>
</feature>
<organism evidence="5 6">
    <name type="scientific">Lunasporangiospora selenospora</name>
    <dbReference type="NCBI Taxonomy" id="979761"/>
    <lineage>
        <taxon>Eukaryota</taxon>
        <taxon>Fungi</taxon>
        <taxon>Fungi incertae sedis</taxon>
        <taxon>Mucoromycota</taxon>
        <taxon>Mortierellomycotina</taxon>
        <taxon>Mortierellomycetes</taxon>
        <taxon>Mortierellales</taxon>
        <taxon>Mortierellaceae</taxon>
        <taxon>Lunasporangiospora</taxon>
    </lineage>
</organism>
<sequence>MGPPRRDLMQNMNASPQAGAYPPRHMMTAEHENMGVSVSAPAVENPKPTPPGSIRSPSPDSANQQSEKKKRGRKAKVPVDDANQRPQPQQLLPPQQQQQQPLPPQQRNQIPPNQLPSGQSRDYQPPYNLNHERPEIIQQRPTSITRTPSGNRAPGGHPPQEALAQAGPPRDYEAGHLEAAVANALVNIQHENNFQSQEGDGHLDGQPVPRDAHQGHPPPPRQRRDNPAGPGGPRSMGAELAEDEQLTAVILQRMMNHRQVVEQEEAARIEQQQFGHPVSPPLRGQALLEQRGPGQHPFPGSYPPSYPENDRRAPESHLYEDGQYPYDQQAGPMHGGRIPPGPPGPHGRGGDTMAFDQHPETMMEDGPPRAPMFNGPPPPHAQRFPHENVENAGPNYDPARGLSRYMDVQEEMHQQQQARGLGHNMGPHPRDEEKWHEEMARQGRPPHVGYAPHQYPPPPPGSQHNHMNDQPGGPDMPIHGPPPPHPSSFEQGMPQALPSPVSKAKPKNKGKPKGASRPFDTDTMEVDTNHYGAARPGSSQDVSSFKHHSGENKGPFSPTGRGQLANDVIMREEGAHMQEGVALPIGSHPGHGGLDNPPSSLLFGSGMILVKKLHDTPDTPGSEASRQFPPAQLSAKANMELGNGQESGPVSPTSLKKKRSQAVMDQGDKDGENMAGSSGHGPTSPTQGSSTEFSPPRPPPKGKGGSRAKKPVQTDEGIERSNQVIRSGGPAWLMTGQNSAMNQTNSTQTLSNGSTTSSASKANDAASGSGASPGQRRRPPQSSSTTTGGETEKRKPKRIKIDDKDVRKVQRSSSSSLDLSSPSVKPDPASNPSSAEAKKKASELDGDQGEDQGLADGAEGEDEVMEEGERTNERLLDDAGPHKRRPLGDDDDEQDDPDGAMGGSSRGARGGSGGARKGMKRKPNSNVSGGAGKKTKEKGKGGGTTGASSTSKNQGDSQQQQQQQQSKTGHEESLNSENGTQGETQAKGTSNGAATTPREPGMFKVPQTSRGKGSKSAKSSSKGDETATESEAEPEYLPMEDDIECPHMFGIEESDREKDPASLSDDEDDDESHAQANGVSVPNKDGTNGSTKNMTAGLKKSHGAKLDEPDVVDPIHAQGRDWVKRLAMPESTWEETFKTYEKVKRLKELKNRQPVRKRNAILAAILYIVCRDLGSPRTFSEICTASGVKRGDVGTYYRLLLKILEPAINATASARDTDAEAFMNRWCDSLSLPAPIRQAAVHVFSLANTLNLTS</sequence>
<dbReference type="GO" id="GO:0070897">
    <property type="term" value="P:transcription preinitiation complex assembly"/>
    <property type="evidence" value="ECO:0007669"/>
    <property type="project" value="InterPro"/>
</dbReference>
<feature type="compositionally biased region" description="Low complexity" evidence="3">
    <location>
        <begin position="754"/>
        <end position="789"/>
    </location>
</feature>
<keyword evidence="1" id="KW-0805">Transcription regulation</keyword>
<dbReference type="AlphaFoldDB" id="A0A9P6KCB6"/>
<feature type="non-terminal residue" evidence="5">
    <location>
        <position position="1"/>
    </location>
</feature>
<dbReference type="SUPFAM" id="SSF47954">
    <property type="entry name" value="Cyclin-like"/>
    <property type="match status" value="1"/>
</dbReference>
<feature type="compositionally biased region" description="Polar residues" evidence="3">
    <location>
        <begin position="644"/>
        <end position="654"/>
    </location>
</feature>
<feature type="region of interest" description="Disordered" evidence="3">
    <location>
        <begin position="1"/>
        <end position="244"/>
    </location>
</feature>
<feature type="compositionally biased region" description="Low complexity" evidence="3">
    <location>
        <begin position="84"/>
        <end position="116"/>
    </location>
</feature>
<feature type="region of interest" description="Disordered" evidence="3">
    <location>
        <begin position="262"/>
        <end position="564"/>
    </location>
</feature>
<feature type="compositionally biased region" description="Polar residues" evidence="3">
    <location>
        <begin position="680"/>
        <end position="693"/>
    </location>
</feature>
<dbReference type="GO" id="GO:0017025">
    <property type="term" value="F:TBP-class protein binding"/>
    <property type="evidence" value="ECO:0007669"/>
    <property type="project" value="InterPro"/>
</dbReference>
<protein>
    <submittedName>
        <fullName evidence="5">Transcription initiation factor IIB</fullName>
    </submittedName>
</protein>
<feature type="compositionally biased region" description="Gly residues" evidence="3">
    <location>
        <begin position="900"/>
        <end position="916"/>
    </location>
</feature>
<evidence type="ECO:0000313" key="5">
    <source>
        <dbReference type="EMBL" id="KAF9579641.1"/>
    </source>
</evidence>
<feature type="domain" description="Transcription factor TFIIB cyclin-like" evidence="4">
    <location>
        <begin position="1134"/>
        <end position="1202"/>
    </location>
</feature>
<accession>A0A9P6KCB6</accession>
<feature type="compositionally biased region" description="Polar residues" evidence="3">
    <location>
        <begin position="1074"/>
        <end position="1094"/>
    </location>
</feature>
<dbReference type="EMBL" id="JAABOA010002611">
    <property type="protein sequence ID" value="KAF9579641.1"/>
    <property type="molecule type" value="Genomic_DNA"/>
</dbReference>
<dbReference type="InterPro" id="IPR000812">
    <property type="entry name" value="TFIIB"/>
</dbReference>
<feature type="compositionally biased region" description="Basic residues" evidence="3">
    <location>
        <begin position="504"/>
        <end position="514"/>
    </location>
</feature>
<feature type="compositionally biased region" description="Polar residues" evidence="3">
    <location>
        <begin position="189"/>
        <end position="198"/>
    </location>
</feature>
<feature type="compositionally biased region" description="Polar residues" evidence="3">
    <location>
        <begin position="55"/>
        <end position="65"/>
    </location>
</feature>
<feature type="compositionally biased region" description="Polar residues" evidence="3">
    <location>
        <begin position="975"/>
        <end position="994"/>
    </location>
</feature>
<evidence type="ECO:0000259" key="4">
    <source>
        <dbReference type="Pfam" id="PF00382"/>
    </source>
</evidence>
<feature type="compositionally biased region" description="Basic and acidic residues" evidence="3">
    <location>
        <begin position="308"/>
        <end position="320"/>
    </location>
</feature>
<feature type="compositionally biased region" description="Low complexity" evidence="3">
    <location>
        <begin position="946"/>
        <end position="965"/>
    </location>
</feature>
<keyword evidence="2" id="KW-0804">Transcription</keyword>
<dbReference type="PRINTS" id="PR00685">
    <property type="entry name" value="TIFACTORIIB"/>
</dbReference>
<feature type="compositionally biased region" description="Acidic residues" evidence="3">
    <location>
        <begin position="889"/>
        <end position="898"/>
    </location>
</feature>
<evidence type="ECO:0000313" key="6">
    <source>
        <dbReference type="Proteomes" id="UP000780801"/>
    </source>
</evidence>
<dbReference type="InterPro" id="IPR036915">
    <property type="entry name" value="Cyclin-like_sf"/>
</dbReference>
<feature type="compositionally biased region" description="Basic and acidic residues" evidence="3">
    <location>
        <begin position="428"/>
        <end position="441"/>
    </location>
</feature>
<feature type="compositionally biased region" description="Basic and acidic residues" evidence="3">
    <location>
        <begin position="867"/>
        <end position="881"/>
    </location>
</feature>
<feature type="compositionally biased region" description="Basic and acidic residues" evidence="3">
    <location>
        <begin position="799"/>
        <end position="808"/>
    </location>
</feature>
<evidence type="ECO:0000256" key="2">
    <source>
        <dbReference type="ARBA" id="ARBA00023163"/>
    </source>
</evidence>
<evidence type="ECO:0000256" key="1">
    <source>
        <dbReference type="ARBA" id="ARBA00023015"/>
    </source>
</evidence>
<dbReference type="InterPro" id="IPR013150">
    <property type="entry name" value="TFIIB_cyclin"/>
</dbReference>
<feature type="compositionally biased region" description="Low complexity" evidence="3">
    <location>
        <begin position="811"/>
        <end position="828"/>
    </location>
</feature>
<feature type="compositionally biased region" description="Polar residues" evidence="3">
    <location>
        <begin position="735"/>
        <end position="753"/>
    </location>
</feature>
<comment type="caution">
    <text evidence="5">The sequence shown here is derived from an EMBL/GenBank/DDBJ whole genome shotgun (WGS) entry which is preliminary data.</text>
</comment>
<dbReference type="Gene3D" id="1.10.472.10">
    <property type="entry name" value="Cyclin-like"/>
    <property type="match status" value="1"/>
</dbReference>
<dbReference type="OrthoDB" id="25790at2759"/>
<evidence type="ECO:0000256" key="3">
    <source>
        <dbReference type="SAM" id="MobiDB-lite"/>
    </source>
</evidence>
<gene>
    <name evidence="5" type="primary">GTF2B</name>
    <name evidence="5" type="ORF">BGW38_004026</name>
</gene>
<feature type="compositionally biased region" description="Polar residues" evidence="3">
    <location>
        <begin position="139"/>
        <end position="150"/>
    </location>
</feature>